<dbReference type="NCBIfam" id="TIGR01549">
    <property type="entry name" value="HAD-SF-IA-v1"/>
    <property type="match status" value="1"/>
</dbReference>
<evidence type="ECO:0000313" key="5">
    <source>
        <dbReference type="EMBL" id="MFC1573448.1"/>
    </source>
</evidence>
<dbReference type="GO" id="GO:0016787">
    <property type="term" value="F:hydrolase activity"/>
    <property type="evidence" value="ECO:0007669"/>
    <property type="project" value="UniProtKB-KW"/>
</dbReference>
<dbReference type="Gene3D" id="1.10.150.520">
    <property type="match status" value="1"/>
</dbReference>
<dbReference type="Proteomes" id="UP001593833">
    <property type="component" value="Unassembled WGS sequence"/>
</dbReference>
<accession>A0ABV6YM79</accession>
<protein>
    <submittedName>
        <fullName evidence="5">HAD-IA family hydrolase</fullName>
    </submittedName>
</protein>
<dbReference type="SUPFAM" id="SSF56784">
    <property type="entry name" value="HAD-like"/>
    <property type="match status" value="1"/>
</dbReference>
<comment type="caution">
    <text evidence="5">The sequence shown here is derived from an EMBL/GenBank/DDBJ whole genome shotgun (WGS) entry which is preliminary data.</text>
</comment>
<dbReference type="Pfam" id="PF13419">
    <property type="entry name" value="HAD_2"/>
    <property type="match status" value="1"/>
</dbReference>
<evidence type="ECO:0000313" key="6">
    <source>
        <dbReference type="Proteomes" id="UP001593833"/>
    </source>
</evidence>
<dbReference type="InterPro" id="IPR006439">
    <property type="entry name" value="HAD-SF_hydro_IA"/>
</dbReference>
<dbReference type="InterPro" id="IPR041492">
    <property type="entry name" value="HAD_2"/>
</dbReference>
<keyword evidence="4" id="KW-0460">Magnesium</keyword>
<comment type="cofactor">
    <cofactor evidence="1">
        <name>Mg(2+)</name>
        <dbReference type="ChEBI" id="CHEBI:18420"/>
    </cofactor>
</comment>
<keyword evidence="6" id="KW-1185">Reference proteome</keyword>
<organism evidence="5 6">
    <name type="scientific">Eiseniibacteriota bacterium</name>
    <dbReference type="NCBI Taxonomy" id="2212470"/>
    <lineage>
        <taxon>Bacteria</taxon>
        <taxon>Candidatus Eiseniibacteriota</taxon>
    </lineage>
</organism>
<dbReference type="PANTHER" id="PTHR46470">
    <property type="entry name" value="N-ACYLNEURAMINATE-9-PHOSPHATASE"/>
    <property type="match status" value="1"/>
</dbReference>
<name>A0ABV6YM79_UNCEI</name>
<dbReference type="SFLD" id="SFLDG01135">
    <property type="entry name" value="C1.5.6:_HAD__Beta-PGM__Phospha"/>
    <property type="match status" value="1"/>
</dbReference>
<dbReference type="InterPro" id="IPR023214">
    <property type="entry name" value="HAD_sf"/>
</dbReference>
<dbReference type="NCBIfam" id="TIGR01509">
    <property type="entry name" value="HAD-SF-IA-v3"/>
    <property type="match status" value="1"/>
</dbReference>
<evidence type="ECO:0000256" key="3">
    <source>
        <dbReference type="ARBA" id="ARBA00022801"/>
    </source>
</evidence>
<dbReference type="SFLD" id="SFLDG01129">
    <property type="entry name" value="C1.5:_HAD__Beta-PGM__Phosphata"/>
    <property type="match status" value="1"/>
</dbReference>
<dbReference type="SFLD" id="SFLDS00003">
    <property type="entry name" value="Haloacid_Dehalogenase"/>
    <property type="match status" value="1"/>
</dbReference>
<dbReference type="EMBL" id="JBHPKH010000167">
    <property type="protein sequence ID" value="MFC1573448.1"/>
    <property type="molecule type" value="Genomic_DNA"/>
</dbReference>
<dbReference type="InterPro" id="IPR036412">
    <property type="entry name" value="HAD-like_sf"/>
</dbReference>
<dbReference type="Gene3D" id="3.40.50.1000">
    <property type="entry name" value="HAD superfamily/HAD-like"/>
    <property type="match status" value="1"/>
</dbReference>
<reference evidence="5 6" key="1">
    <citation type="submission" date="2024-09" db="EMBL/GenBank/DDBJ databases">
        <authorList>
            <person name="D'Angelo T."/>
        </authorList>
    </citation>
    <scope>NUCLEOTIDE SEQUENCE [LARGE SCALE GENOMIC DNA]</scope>
    <source>
        <strain evidence="5">SAG AM-320-E07</strain>
    </source>
</reference>
<dbReference type="PANTHER" id="PTHR46470:SF2">
    <property type="entry name" value="GLYCERALDEHYDE 3-PHOSPHATE PHOSPHATASE"/>
    <property type="match status" value="1"/>
</dbReference>
<keyword evidence="3 5" id="KW-0378">Hydrolase</keyword>
<evidence type="ECO:0000256" key="2">
    <source>
        <dbReference type="ARBA" id="ARBA00022723"/>
    </source>
</evidence>
<gene>
    <name evidence="5" type="ORF">ACFL6M_07620</name>
</gene>
<dbReference type="InterPro" id="IPR051400">
    <property type="entry name" value="HAD-like_hydrolase"/>
</dbReference>
<evidence type="ECO:0000256" key="1">
    <source>
        <dbReference type="ARBA" id="ARBA00001946"/>
    </source>
</evidence>
<keyword evidence="2" id="KW-0479">Metal-binding</keyword>
<evidence type="ECO:0000256" key="4">
    <source>
        <dbReference type="ARBA" id="ARBA00022842"/>
    </source>
</evidence>
<sequence length="232" mass="26175">MIRAVIFDLDNTLTDFVKMKDEAILAAADAMIDMGLPLTTEEARSRIYEIYDREGIEYQRVFDQLLRDFYGRVPPAILAAGIIAYRRSRDSILVLYPHVKLTLIELIRRGLGLAVLSDAPSLQAWQRLHHLALQHTFDHVITFDDTGEHKPSPAPFRKAMELLGMDAGELLMVGDWPERDMRGAGALGIRTVFARYGDTFNTKCSGADYEIDDLIELLDIIEELNGEEAPPK</sequence>
<proteinExistence type="predicted"/>